<dbReference type="PANTHER" id="PTHR24291:SF50">
    <property type="entry name" value="BIFUNCTIONAL ALBAFLAVENONE MONOOXYGENASE_TERPENE SYNTHASE"/>
    <property type="match status" value="1"/>
</dbReference>
<dbReference type="AlphaFoldDB" id="A0A8H7QPI9"/>
<organism evidence="9 10">
    <name type="scientific">Mucor saturninus</name>
    <dbReference type="NCBI Taxonomy" id="64648"/>
    <lineage>
        <taxon>Eukaryota</taxon>
        <taxon>Fungi</taxon>
        <taxon>Fungi incertae sedis</taxon>
        <taxon>Mucoromycota</taxon>
        <taxon>Mucoromycotina</taxon>
        <taxon>Mucoromycetes</taxon>
        <taxon>Mucorales</taxon>
        <taxon>Mucorineae</taxon>
        <taxon>Mucoraceae</taxon>
        <taxon>Mucor</taxon>
    </lineage>
</organism>
<dbReference type="PRINTS" id="PR00463">
    <property type="entry name" value="EP450I"/>
</dbReference>
<keyword evidence="6 8" id="KW-0503">Monooxygenase</keyword>
<comment type="similarity">
    <text evidence="1 8">Belongs to the cytochrome P450 family.</text>
</comment>
<evidence type="ECO:0000256" key="8">
    <source>
        <dbReference type="RuleBase" id="RU000461"/>
    </source>
</evidence>
<evidence type="ECO:0000313" key="10">
    <source>
        <dbReference type="Proteomes" id="UP000603453"/>
    </source>
</evidence>
<evidence type="ECO:0000256" key="4">
    <source>
        <dbReference type="ARBA" id="ARBA00023002"/>
    </source>
</evidence>
<evidence type="ECO:0000256" key="1">
    <source>
        <dbReference type="ARBA" id="ARBA00010617"/>
    </source>
</evidence>
<dbReference type="GO" id="GO:0005506">
    <property type="term" value="F:iron ion binding"/>
    <property type="evidence" value="ECO:0007669"/>
    <property type="project" value="InterPro"/>
</dbReference>
<name>A0A8H7QPI9_9FUNG</name>
<dbReference type="EMBL" id="JAEPRD010000150">
    <property type="protein sequence ID" value="KAG2196271.1"/>
    <property type="molecule type" value="Genomic_DNA"/>
</dbReference>
<gene>
    <name evidence="9" type="ORF">INT47_012493</name>
</gene>
<sequence>MSVAKVQDMLQMTSTHILNLYELYVLPNLSTVKNDKKKLACIGSAIAATLLYSLYRKISLPPVGIRAIPRVNIFTYMASVLRGDDAHYQLKHMYAPLIAKANGVYVRPNRCGWSVYVADPADIRYVYSKAEIFPKAPNSIGEPNTLLSAMIRSPSIVTTVGESWKVHKKAAHPAFYRAMPVNLFGSLVQQVFGEIEKENGTINISGYVERFSFDAITAAGFGYNANAIGDKNSEWVGYYTALSKGAFDPFFFLFPIFDTTLRWMFPSRIHLHKILEVFLGKITQIIVDKREMIAKGAASSLGENEKDLCTLMIEAEEGEGGVLTNAEMMNDLLTFVFAGHDTTANAMASAMYYLATHKDIQQKLREEVIEFLGDAPEDVIPTVEQTKTMTYLNMVIKETLRIMGPAVWGHPRIAAEDTELGGFFIPKGTIIITDVIGVQHDERIWEEPYKFDPERFNPDIEDPTKRTTNAWFPFGSGQRQCIGLNMTMTEQRVVLAMMVRKYEFCLPKDSIHKDGMIIAGMDLIGPKELVLDFTKRY</sequence>
<dbReference type="PROSITE" id="PS00086">
    <property type="entry name" value="CYTOCHROME_P450"/>
    <property type="match status" value="1"/>
</dbReference>
<evidence type="ECO:0000313" key="9">
    <source>
        <dbReference type="EMBL" id="KAG2196271.1"/>
    </source>
</evidence>
<keyword evidence="4 8" id="KW-0560">Oxidoreductase</keyword>
<dbReference type="GO" id="GO:0020037">
    <property type="term" value="F:heme binding"/>
    <property type="evidence" value="ECO:0007669"/>
    <property type="project" value="InterPro"/>
</dbReference>
<dbReference type="Pfam" id="PF00067">
    <property type="entry name" value="p450"/>
    <property type="match status" value="1"/>
</dbReference>
<dbReference type="SUPFAM" id="SSF48264">
    <property type="entry name" value="Cytochrome P450"/>
    <property type="match status" value="1"/>
</dbReference>
<dbReference type="GO" id="GO:0016705">
    <property type="term" value="F:oxidoreductase activity, acting on paired donors, with incorporation or reduction of molecular oxygen"/>
    <property type="evidence" value="ECO:0007669"/>
    <property type="project" value="InterPro"/>
</dbReference>
<feature type="binding site" description="axial binding residue" evidence="7">
    <location>
        <position position="481"/>
    </location>
    <ligand>
        <name>heme</name>
        <dbReference type="ChEBI" id="CHEBI:30413"/>
    </ligand>
    <ligandPart>
        <name>Fe</name>
        <dbReference type="ChEBI" id="CHEBI:18248"/>
    </ligandPart>
</feature>
<evidence type="ECO:0000256" key="7">
    <source>
        <dbReference type="PIRSR" id="PIRSR602401-1"/>
    </source>
</evidence>
<protein>
    <recommendedName>
        <fullName evidence="11">Cytochrome P450</fullName>
    </recommendedName>
</protein>
<dbReference type="PANTHER" id="PTHR24291">
    <property type="entry name" value="CYTOCHROME P450 FAMILY 4"/>
    <property type="match status" value="1"/>
</dbReference>
<dbReference type="PRINTS" id="PR00385">
    <property type="entry name" value="P450"/>
</dbReference>
<dbReference type="Gene3D" id="1.10.630.10">
    <property type="entry name" value="Cytochrome P450"/>
    <property type="match status" value="1"/>
</dbReference>
<dbReference type="Proteomes" id="UP000603453">
    <property type="component" value="Unassembled WGS sequence"/>
</dbReference>
<keyword evidence="2 7" id="KW-0349">Heme</keyword>
<evidence type="ECO:0000256" key="6">
    <source>
        <dbReference type="ARBA" id="ARBA00023033"/>
    </source>
</evidence>
<dbReference type="OrthoDB" id="1470350at2759"/>
<dbReference type="InterPro" id="IPR050196">
    <property type="entry name" value="Cytochrome_P450_Monoox"/>
</dbReference>
<dbReference type="InterPro" id="IPR001128">
    <property type="entry name" value="Cyt_P450"/>
</dbReference>
<keyword evidence="3 7" id="KW-0479">Metal-binding</keyword>
<evidence type="ECO:0000256" key="2">
    <source>
        <dbReference type="ARBA" id="ARBA00022617"/>
    </source>
</evidence>
<proteinExistence type="inferred from homology"/>
<dbReference type="InterPro" id="IPR017972">
    <property type="entry name" value="Cyt_P450_CS"/>
</dbReference>
<evidence type="ECO:0008006" key="11">
    <source>
        <dbReference type="Google" id="ProtNLM"/>
    </source>
</evidence>
<comment type="cofactor">
    <cofactor evidence="7">
        <name>heme</name>
        <dbReference type="ChEBI" id="CHEBI:30413"/>
    </cofactor>
</comment>
<comment type="caution">
    <text evidence="9">The sequence shown here is derived from an EMBL/GenBank/DDBJ whole genome shotgun (WGS) entry which is preliminary data.</text>
</comment>
<keyword evidence="5 7" id="KW-0408">Iron</keyword>
<reference evidence="9" key="1">
    <citation type="submission" date="2020-12" db="EMBL/GenBank/DDBJ databases">
        <title>Metabolic potential, ecology and presence of endohyphal bacteria is reflected in genomic diversity of Mucoromycotina.</title>
        <authorList>
            <person name="Muszewska A."/>
            <person name="Okrasinska A."/>
            <person name="Steczkiewicz K."/>
            <person name="Drgas O."/>
            <person name="Orlowska M."/>
            <person name="Perlinska-Lenart U."/>
            <person name="Aleksandrzak-Piekarczyk T."/>
            <person name="Szatraj K."/>
            <person name="Zielenkiewicz U."/>
            <person name="Pilsyk S."/>
            <person name="Malc E."/>
            <person name="Mieczkowski P."/>
            <person name="Kruszewska J.S."/>
            <person name="Biernat P."/>
            <person name="Pawlowska J."/>
        </authorList>
    </citation>
    <scope>NUCLEOTIDE SEQUENCE</scope>
    <source>
        <strain evidence="9">WA0000017839</strain>
    </source>
</reference>
<dbReference type="GO" id="GO:0004497">
    <property type="term" value="F:monooxygenase activity"/>
    <property type="evidence" value="ECO:0007669"/>
    <property type="project" value="UniProtKB-KW"/>
</dbReference>
<evidence type="ECO:0000256" key="3">
    <source>
        <dbReference type="ARBA" id="ARBA00022723"/>
    </source>
</evidence>
<accession>A0A8H7QPI9</accession>
<keyword evidence="10" id="KW-1185">Reference proteome</keyword>
<evidence type="ECO:0000256" key="5">
    <source>
        <dbReference type="ARBA" id="ARBA00023004"/>
    </source>
</evidence>
<dbReference type="InterPro" id="IPR002401">
    <property type="entry name" value="Cyt_P450_E_grp-I"/>
</dbReference>
<dbReference type="InterPro" id="IPR036396">
    <property type="entry name" value="Cyt_P450_sf"/>
</dbReference>